<keyword evidence="6" id="KW-1185">Reference proteome</keyword>
<dbReference type="OrthoDB" id="5523355at2"/>
<feature type="signal peptide" evidence="3">
    <location>
        <begin position="1"/>
        <end position="21"/>
    </location>
</feature>
<evidence type="ECO:0000256" key="1">
    <source>
        <dbReference type="SAM" id="Coils"/>
    </source>
</evidence>
<feature type="chain" id="PRO_5005211982" description="DUF4476 domain-containing protein" evidence="3">
    <location>
        <begin position="22"/>
        <end position="221"/>
    </location>
</feature>
<dbReference type="AlphaFoldDB" id="A0A0H4WSH6"/>
<evidence type="ECO:0000313" key="6">
    <source>
        <dbReference type="Proteomes" id="UP000009026"/>
    </source>
</evidence>
<organism evidence="5 6">
    <name type="scientific">Pseudomyxococcus hansupus</name>
    <dbReference type="NCBI Taxonomy" id="1297742"/>
    <lineage>
        <taxon>Bacteria</taxon>
        <taxon>Pseudomonadati</taxon>
        <taxon>Myxococcota</taxon>
        <taxon>Myxococcia</taxon>
        <taxon>Myxococcales</taxon>
        <taxon>Cystobacterineae</taxon>
        <taxon>Myxococcaceae</taxon>
        <taxon>Pseudomyxococcus</taxon>
    </lineage>
</organism>
<protein>
    <recommendedName>
        <fullName evidence="4">DUF4476 domain-containing protein</fullName>
    </recommendedName>
</protein>
<dbReference type="eggNOG" id="ENOG502ZPQN">
    <property type="taxonomic scope" value="Bacteria"/>
</dbReference>
<feature type="coiled-coil region" evidence="1">
    <location>
        <begin position="55"/>
        <end position="89"/>
    </location>
</feature>
<dbReference type="RefSeq" id="WP_002634284.1">
    <property type="nucleotide sequence ID" value="NZ_CP012109.1"/>
</dbReference>
<evidence type="ECO:0000313" key="5">
    <source>
        <dbReference type="EMBL" id="AKQ64498.1"/>
    </source>
</evidence>
<name>A0A0H4WSH6_9BACT</name>
<reference evidence="5 6" key="1">
    <citation type="journal article" date="2016" name="PLoS ONE">
        <title>Complete Genome Sequence and Comparative Genomics of a Novel Myxobacterium Myxococcus hansupus.</title>
        <authorList>
            <person name="Sharma G."/>
            <person name="Narwani T."/>
            <person name="Subramanian S."/>
        </authorList>
    </citation>
    <scope>NUCLEOTIDE SEQUENCE [LARGE SCALE GENOMIC DNA]</scope>
    <source>
        <strain evidence="6">mixupus</strain>
    </source>
</reference>
<feature type="domain" description="DUF4476" evidence="4">
    <location>
        <begin position="129"/>
        <end position="218"/>
    </location>
</feature>
<gene>
    <name evidence="5" type="ORF">A176_001410</name>
</gene>
<evidence type="ECO:0000259" key="4">
    <source>
        <dbReference type="Pfam" id="PF14771"/>
    </source>
</evidence>
<dbReference type="Proteomes" id="UP000009026">
    <property type="component" value="Chromosome"/>
</dbReference>
<evidence type="ECO:0000256" key="3">
    <source>
        <dbReference type="SAM" id="SignalP"/>
    </source>
</evidence>
<sequence>MKALITSLALLFALPALNAHAQADMRRPPGPPPGQQHPQPHRPPQHVGNQVVVDRDELRQRLSRLEKQLQEAEQRMNREERNKFRKTRELLDSVQQLVNAAPPLAVVMPPMPPPQPVPMPPPPPVMRPISEGELRRINESISRHSFTEDKMRVLNSATQNNFFLVSQVGQFLGHFQFSQDKLAVVRLLKPAILDMQNSHQLYSYFTFSSDKKKLEEILSQR</sequence>
<keyword evidence="3" id="KW-0732">Signal</keyword>
<dbReference type="Pfam" id="PF14771">
    <property type="entry name" value="DUF4476"/>
    <property type="match status" value="1"/>
</dbReference>
<dbReference type="InterPro" id="IPR028011">
    <property type="entry name" value="DUF4476"/>
</dbReference>
<feature type="region of interest" description="Disordered" evidence="2">
    <location>
        <begin position="23"/>
        <end position="47"/>
    </location>
</feature>
<keyword evidence="1" id="KW-0175">Coiled coil</keyword>
<dbReference type="EMBL" id="CP012109">
    <property type="protein sequence ID" value="AKQ64498.1"/>
    <property type="molecule type" value="Genomic_DNA"/>
</dbReference>
<dbReference type="PATRIC" id="fig|1297742.4.peg.1427"/>
<dbReference type="KEGG" id="mym:A176_001410"/>
<accession>A0A0H4WSH6</accession>
<proteinExistence type="predicted"/>
<evidence type="ECO:0000256" key="2">
    <source>
        <dbReference type="SAM" id="MobiDB-lite"/>
    </source>
</evidence>